<dbReference type="RefSeq" id="WP_073105956.1">
    <property type="nucleotide sequence ID" value="NZ_FQZY01000012.1"/>
</dbReference>
<dbReference type="PANTHER" id="PTHR41317">
    <property type="entry name" value="PD-(D_E)XK NUCLEASE FAMILY TRANSPOSASE"/>
    <property type="match status" value="1"/>
</dbReference>
<dbReference type="Proteomes" id="UP000184301">
    <property type="component" value="Unassembled WGS sequence"/>
</dbReference>
<keyword evidence="3" id="KW-1185">Reference proteome</keyword>
<name>A0A1M6KH64_9FIRM</name>
<accession>A0A1M6KH64</accession>
<dbReference type="InterPro" id="IPR010106">
    <property type="entry name" value="RpnA"/>
</dbReference>
<reference evidence="2 3" key="1">
    <citation type="submission" date="2016-11" db="EMBL/GenBank/DDBJ databases">
        <authorList>
            <person name="Jaros S."/>
            <person name="Januszkiewicz K."/>
            <person name="Wedrychowicz H."/>
        </authorList>
    </citation>
    <scope>NUCLEOTIDE SEQUENCE [LARGE SCALE GENOMIC DNA]</scope>
    <source>
        <strain evidence="2 3">DSM 15480</strain>
    </source>
</reference>
<dbReference type="Pfam" id="PF12784">
    <property type="entry name" value="PDDEXK_2"/>
    <property type="match status" value="1"/>
</dbReference>
<sequence>MSKNLINTSKIELNQTSTTADKKVTATTASQKMLTGPIPYRLTNDYMFRAVLQKNIHALRSLIACLLDLPEEELIDIKILNPIILGDSIDEKTCVLDLRIRLNNNKFLNLEMQISNQGDWPERSLYYLSRTYCNLPRGGSYADILPCIHIGILNFSLFPDTADPYAEYLLSNTKTHQVYSDKFSIRVLDLTQIETGQLQKEKPELYYWAKLFVAKTWEEMQMLSEKSEGIQEAVLTLKELTEDEKIQLQCEAREMYEHTMASAERFGRIEGKREGKIEGKREGKIEGKREGKIEGKREGKIEGKIEGKRETAEKMLRDGMDDEQIQKYTGLSQTDIEEIRHTVE</sequence>
<dbReference type="PANTHER" id="PTHR41317:SF1">
    <property type="entry name" value="PD-(D_E)XK NUCLEASE FAMILY TRANSPOSASE"/>
    <property type="match status" value="1"/>
</dbReference>
<dbReference type="STRING" id="1121950.SAMN02745243_00898"/>
<gene>
    <name evidence="2" type="ORF">SAMN02745243_00898</name>
</gene>
<feature type="compositionally biased region" description="Basic and acidic residues" evidence="1">
    <location>
        <begin position="277"/>
        <end position="319"/>
    </location>
</feature>
<dbReference type="EMBL" id="FQZY01000012">
    <property type="protein sequence ID" value="SHJ58247.1"/>
    <property type="molecule type" value="Genomic_DNA"/>
</dbReference>
<proteinExistence type="predicted"/>
<dbReference type="AlphaFoldDB" id="A0A1M6KH64"/>
<evidence type="ECO:0000313" key="2">
    <source>
        <dbReference type="EMBL" id="SHJ58247.1"/>
    </source>
</evidence>
<evidence type="ECO:0000313" key="3">
    <source>
        <dbReference type="Proteomes" id="UP000184301"/>
    </source>
</evidence>
<feature type="region of interest" description="Disordered" evidence="1">
    <location>
        <begin position="277"/>
        <end position="344"/>
    </location>
</feature>
<protein>
    <recommendedName>
        <fullName evidence="4">Rpn family recombination-promoting nuclease/putative transposase</fullName>
    </recommendedName>
</protein>
<evidence type="ECO:0000256" key="1">
    <source>
        <dbReference type="SAM" id="MobiDB-lite"/>
    </source>
</evidence>
<organism evidence="2 3">
    <name type="scientific">Hespellia stercorisuis DSM 15480</name>
    <dbReference type="NCBI Taxonomy" id="1121950"/>
    <lineage>
        <taxon>Bacteria</taxon>
        <taxon>Bacillati</taxon>
        <taxon>Bacillota</taxon>
        <taxon>Clostridia</taxon>
        <taxon>Lachnospirales</taxon>
        <taxon>Lachnospiraceae</taxon>
        <taxon>Hespellia</taxon>
    </lineage>
</organism>
<dbReference type="OrthoDB" id="2000698at2"/>
<dbReference type="NCBIfam" id="TIGR01784">
    <property type="entry name" value="T_den_put_tspse"/>
    <property type="match status" value="1"/>
</dbReference>
<evidence type="ECO:0008006" key="4">
    <source>
        <dbReference type="Google" id="ProtNLM"/>
    </source>
</evidence>